<dbReference type="AlphaFoldDB" id="A0A835PLU3"/>
<feature type="region of interest" description="Disordered" evidence="1">
    <location>
        <begin position="127"/>
        <end position="238"/>
    </location>
</feature>
<dbReference type="EMBL" id="JADCNM010000014">
    <property type="protein sequence ID" value="KAG0453693.1"/>
    <property type="molecule type" value="Genomic_DNA"/>
</dbReference>
<organism evidence="3 4">
    <name type="scientific">Vanilla planifolia</name>
    <name type="common">Vanilla</name>
    <dbReference type="NCBI Taxonomy" id="51239"/>
    <lineage>
        <taxon>Eukaryota</taxon>
        <taxon>Viridiplantae</taxon>
        <taxon>Streptophyta</taxon>
        <taxon>Embryophyta</taxon>
        <taxon>Tracheophyta</taxon>
        <taxon>Spermatophyta</taxon>
        <taxon>Magnoliopsida</taxon>
        <taxon>Liliopsida</taxon>
        <taxon>Asparagales</taxon>
        <taxon>Orchidaceae</taxon>
        <taxon>Vanilloideae</taxon>
        <taxon>Vanilleae</taxon>
        <taxon>Vanilla</taxon>
    </lineage>
</organism>
<dbReference type="Proteomes" id="UP000639772">
    <property type="component" value="Unassembled WGS sequence"/>
</dbReference>
<evidence type="ECO:0000313" key="4">
    <source>
        <dbReference type="Proteomes" id="UP000639772"/>
    </source>
</evidence>
<evidence type="ECO:0000259" key="2">
    <source>
        <dbReference type="Pfam" id="PF04783"/>
    </source>
</evidence>
<feature type="domain" description="DUF630" evidence="2">
    <location>
        <begin position="1"/>
        <end position="57"/>
    </location>
</feature>
<protein>
    <recommendedName>
        <fullName evidence="2">DUF630 domain-containing protein</fullName>
    </recommendedName>
</protein>
<accession>A0A835PLU3</accession>
<evidence type="ECO:0000313" key="3">
    <source>
        <dbReference type="EMBL" id="KAG0453693.1"/>
    </source>
</evidence>
<comment type="caution">
    <text evidence="3">The sequence shown here is derived from an EMBL/GenBank/DDBJ whole genome shotgun (WGS) entry which is preliminary data.</text>
</comment>
<dbReference type="OrthoDB" id="1919226at2759"/>
<proteinExistence type="predicted"/>
<dbReference type="Pfam" id="PF04783">
    <property type="entry name" value="DUF630"/>
    <property type="match status" value="1"/>
</dbReference>
<dbReference type="InterPro" id="IPR006868">
    <property type="entry name" value="DUF630"/>
</dbReference>
<sequence length="238" mass="25355">MGCAQSRIENEEAVSRCKERRQLMKEAVASRNAFAASHSAYVVAIKNTGAALSDFGKARPPLAARPLLLAQVTPAENLLPPPPPSRTSLHHRCAFDQHAGPSEEVSQQITLISGRLSPAAAAIESAGGPFASSASNAGSRRHGGHGTTSLLWMRTYPCPPSLSQTEQIRSEAEESLQPQPLEKPSVSGDPGEEPPATPDKEVVETPALQKPVKKKQSGILHHQHAASTSAMEIKKERC</sequence>
<gene>
    <name evidence="3" type="ORF">HPP92_024997</name>
</gene>
<name>A0A835PLU3_VANPL</name>
<dbReference type="PANTHER" id="PTHR21450:SF7">
    <property type="entry name" value="DNA LIGASE (DUF630 AND DUF632)"/>
    <property type="match status" value="1"/>
</dbReference>
<reference evidence="3 4" key="1">
    <citation type="journal article" date="2020" name="Nat. Food">
        <title>A phased Vanilla planifolia genome enables genetic improvement of flavour and production.</title>
        <authorList>
            <person name="Hasing T."/>
            <person name="Tang H."/>
            <person name="Brym M."/>
            <person name="Khazi F."/>
            <person name="Huang T."/>
            <person name="Chambers A.H."/>
        </authorList>
    </citation>
    <scope>NUCLEOTIDE SEQUENCE [LARGE SCALE GENOMIC DNA]</scope>
    <source>
        <tissue evidence="3">Leaf</tissue>
    </source>
</reference>
<evidence type="ECO:0000256" key="1">
    <source>
        <dbReference type="SAM" id="MobiDB-lite"/>
    </source>
</evidence>
<feature type="compositionally biased region" description="Basic residues" evidence="1">
    <location>
        <begin position="211"/>
        <end position="224"/>
    </location>
</feature>
<dbReference type="PANTHER" id="PTHR21450">
    <property type="entry name" value="PROTEIN ALTERED PHOSPHATE STARVATION RESPONSE 1"/>
    <property type="match status" value="1"/>
</dbReference>